<dbReference type="PRINTS" id="PR00095">
    <property type="entry name" value="ANTSNTHASEI"/>
</dbReference>
<evidence type="ECO:0000313" key="2">
    <source>
        <dbReference type="EMBL" id="SPD87199.1"/>
    </source>
</evidence>
<dbReference type="KEGG" id="mgg:MPLG2_2169"/>
<dbReference type="SUPFAM" id="SSF56322">
    <property type="entry name" value="ADC synthase"/>
    <property type="match status" value="1"/>
</dbReference>
<dbReference type="GO" id="GO:0000162">
    <property type="term" value="P:L-tryptophan biosynthetic process"/>
    <property type="evidence" value="ECO:0007669"/>
    <property type="project" value="TreeGrafter"/>
</dbReference>
<dbReference type="EC" id="2.6.1.85" evidence="2"/>
<feature type="domain" description="Chorismate-utilising enzyme C-terminal" evidence="1">
    <location>
        <begin position="83"/>
        <end position="329"/>
    </location>
</feature>
<dbReference type="InterPro" id="IPR015890">
    <property type="entry name" value="Chorismate_C"/>
</dbReference>
<dbReference type="OrthoDB" id="3518032at2"/>
<keyword evidence="2" id="KW-0032">Aminotransferase</keyword>
<gene>
    <name evidence="2" type="ORF">MPLG2_2169</name>
</gene>
<keyword evidence="2" id="KW-0808">Transferase</keyword>
<dbReference type="RefSeq" id="WP_105185979.1">
    <property type="nucleotide sequence ID" value="NZ_BAAAGO010000034.1"/>
</dbReference>
<name>A0A2N9JII3_9ACTN</name>
<dbReference type="PANTHER" id="PTHR11236:SF50">
    <property type="entry name" value="AMINODEOXYCHORISMATE SYNTHASE COMPONENT 1"/>
    <property type="match status" value="1"/>
</dbReference>
<dbReference type="InterPro" id="IPR005801">
    <property type="entry name" value="ADC_synthase"/>
</dbReference>
<evidence type="ECO:0000259" key="1">
    <source>
        <dbReference type="Pfam" id="PF00425"/>
    </source>
</evidence>
<organism evidence="2 3">
    <name type="scientific">Micropruina glycogenica</name>
    <dbReference type="NCBI Taxonomy" id="75385"/>
    <lineage>
        <taxon>Bacteria</taxon>
        <taxon>Bacillati</taxon>
        <taxon>Actinomycetota</taxon>
        <taxon>Actinomycetes</taxon>
        <taxon>Propionibacteriales</taxon>
        <taxon>Nocardioidaceae</taxon>
        <taxon>Micropruina</taxon>
    </lineage>
</organism>
<dbReference type="PANTHER" id="PTHR11236">
    <property type="entry name" value="AMINOBENZOATE/ANTHRANILATE SYNTHASE"/>
    <property type="match status" value="1"/>
</dbReference>
<accession>A0A2N9JII3</accession>
<dbReference type="Pfam" id="PF00425">
    <property type="entry name" value="Chorismate_bind"/>
    <property type="match status" value="1"/>
</dbReference>
<dbReference type="InterPro" id="IPR019999">
    <property type="entry name" value="Anth_synth_I-like"/>
</dbReference>
<proteinExistence type="predicted"/>
<reference evidence="2 3" key="1">
    <citation type="submission" date="2018-02" db="EMBL/GenBank/DDBJ databases">
        <authorList>
            <person name="Cohen D.B."/>
            <person name="Kent A.D."/>
        </authorList>
    </citation>
    <scope>NUCLEOTIDE SEQUENCE [LARGE SCALE GENOMIC DNA]</scope>
    <source>
        <strain evidence="2">1</strain>
    </source>
</reference>
<sequence length="355" mass="37235">MSAPSRYGPDEPLAVVGDRLLSGLADVTSDLAALESSGSWAVLLPFEGRPVCARFDKVQPARTWRGRPWRGPDRALWSSSLTAEQFAARVRSIRAEIAAGSFYQVNLTRRLSAALAPDASIPALGAALAEGNPAPFSAVLHLPDQGVHVASASPELFLARRGEVVWSSPIKGTAATPDAFLPKDAAENVMIVDLVRNDLGRVCVTGTVEVPSLLAVEPHPGLVHLVSTVRGTLRPDAGWPELIAATFPPGSVTGAPKLAALQAIARLEPVPRGVYCGAIGWVDADRCEGELNVAIRTFWVEDGRLNLGTGGGITWGSDPAGEWGETELKASNLLRVASPSGWGPARTQGAAIDAS</sequence>
<evidence type="ECO:0000313" key="3">
    <source>
        <dbReference type="Proteomes" id="UP000238164"/>
    </source>
</evidence>
<dbReference type="GO" id="GO:0046820">
    <property type="term" value="F:4-amino-4-deoxychorismate synthase activity"/>
    <property type="evidence" value="ECO:0007669"/>
    <property type="project" value="UniProtKB-EC"/>
</dbReference>
<dbReference type="EMBL" id="LT985188">
    <property type="protein sequence ID" value="SPD87199.1"/>
    <property type="molecule type" value="Genomic_DNA"/>
</dbReference>
<keyword evidence="3" id="KW-1185">Reference proteome</keyword>
<dbReference type="Gene3D" id="3.60.120.10">
    <property type="entry name" value="Anthranilate synthase"/>
    <property type="match status" value="1"/>
</dbReference>
<protein>
    <submittedName>
        <fullName evidence="2">Anthranilate/para-aminobenzoate synthase component I</fullName>
        <ecNumber evidence="2">2.6.1.85</ecNumber>
    </submittedName>
</protein>
<dbReference type="Proteomes" id="UP000238164">
    <property type="component" value="Chromosome 1"/>
</dbReference>
<dbReference type="AlphaFoldDB" id="A0A2N9JII3"/>